<evidence type="ECO:0000313" key="10">
    <source>
        <dbReference type="RefSeq" id="XP_013772804.1"/>
    </source>
</evidence>
<dbReference type="RefSeq" id="XP_013772804.1">
    <property type="nucleotide sequence ID" value="XM_013917350.2"/>
</dbReference>
<keyword evidence="9" id="KW-1185">Reference proteome</keyword>
<dbReference type="RefSeq" id="XP_022239672.1">
    <property type="nucleotide sequence ID" value="XM_022383964.1"/>
</dbReference>
<comment type="subcellular location">
    <subcellularLocation>
        <location evidence="1">Cytoplasm</location>
    </subcellularLocation>
    <subcellularLocation>
        <location evidence="2">Golgi apparatus</location>
    </subcellularLocation>
</comment>
<evidence type="ECO:0000256" key="4">
    <source>
        <dbReference type="ARBA" id="ARBA00014130"/>
    </source>
</evidence>
<feature type="coiled-coil region" evidence="8">
    <location>
        <begin position="118"/>
        <end position="159"/>
    </location>
</feature>
<proteinExistence type="inferred from homology"/>
<evidence type="ECO:0000256" key="6">
    <source>
        <dbReference type="ARBA" id="ARBA00023034"/>
    </source>
</evidence>
<dbReference type="Pfam" id="PF04949">
    <property type="entry name" value="Transcrip_act"/>
    <property type="match status" value="1"/>
</dbReference>
<comment type="similarity">
    <text evidence="3">Belongs to the GORAB family.</text>
</comment>
<name>A0ABM1B1D4_LIMPO</name>
<reference evidence="10 11" key="1">
    <citation type="submission" date="2025-05" db="UniProtKB">
        <authorList>
            <consortium name="RefSeq"/>
        </authorList>
    </citation>
    <scope>IDENTIFICATION</scope>
    <source>
        <tissue evidence="10 11">Muscle</tissue>
    </source>
</reference>
<evidence type="ECO:0000256" key="1">
    <source>
        <dbReference type="ARBA" id="ARBA00004496"/>
    </source>
</evidence>
<evidence type="ECO:0000256" key="2">
    <source>
        <dbReference type="ARBA" id="ARBA00004555"/>
    </source>
</evidence>
<keyword evidence="5" id="KW-0963">Cytoplasm</keyword>
<dbReference type="Proteomes" id="UP000694941">
    <property type="component" value="Unplaced"/>
</dbReference>
<dbReference type="PANTHER" id="PTHR21470:SF2">
    <property type="entry name" value="RAB6-INTERACTING GOLGIN"/>
    <property type="match status" value="1"/>
</dbReference>
<evidence type="ECO:0000313" key="11">
    <source>
        <dbReference type="RefSeq" id="XP_022239672.1"/>
    </source>
</evidence>
<dbReference type="GeneID" id="106457902"/>
<dbReference type="RefSeq" id="XP_022239673.1">
    <property type="nucleotide sequence ID" value="XM_022383965.1"/>
</dbReference>
<evidence type="ECO:0000256" key="5">
    <source>
        <dbReference type="ARBA" id="ARBA00022490"/>
    </source>
</evidence>
<evidence type="ECO:0000256" key="3">
    <source>
        <dbReference type="ARBA" id="ARBA00005599"/>
    </source>
</evidence>
<protein>
    <recommendedName>
        <fullName evidence="4">RAB6-interacting golgin</fullName>
    </recommendedName>
</protein>
<organism evidence="9 10">
    <name type="scientific">Limulus polyphemus</name>
    <name type="common">Atlantic horseshoe crab</name>
    <dbReference type="NCBI Taxonomy" id="6850"/>
    <lineage>
        <taxon>Eukaryota</taxon>
        <taxon>Metazoa</taxon>
        <taxon>Ecdysozoa</taxon>
        <taxon>Arthropoda</taxon>
        <taxon>Chelicerata</taxon>
        <taxon>Merostomata</taxon>
        <taxon>Xiphosura</taxon>
        <taxon>Limulidae</taxon>
        <taxon>Limulus</taxon>
    </lineage>
</organism>
<gene>
    <name evidence="10 11 12 13" type="primary">LOC106457902</name>
</gene>
<evidence type="ECO:0000313" key="12">
    <source>
        <dbReference type="RefSeq" id="XP_022239673.1"/>
    </source>
</evidence>
<dbReference type="RefSeq" id="XP_022239674.1">
    <property type="nucleotide sequence ID" value="XM_022383966.1"/>
</dbReference>
<dbReference type="InterPro" id="IPR007033">
    <property type="entry name" value="GORAB"/>
</dbReference>
<keyword evidence="6" id="KW-0333">Golgi apparatus</keyword>
<keyword evidence="7 8" id="KW-0175">Coiled coil</keyword>
<evidence type="ECO:0000313" key="9">
    <source>
        <dbReference type="Proteomes" id="UP000694941"/>
    </source>
</evidence>
<evidence type="ECO:0000313" key="13">
    <source>
        <dbReference type="RefSeq" id="XP_022239674.1"/>
    </source>
</evidence>
<evidence type="ECO:0000256" key="7">
    <source>
        <dbReference type="ARBA" id="ARBA00023054"/>
    </source>
</evidence>
<evidence type="ECO:0000256" key="8">
    <source>
        <dbReference type="SAM" id="Coils"/>
    </source>
</evidence>
<sequence length="224" mass="25866">MTTVLCVNTDNQTFDFVDQERNINKNIDNDELGESVLFHKTTAQEEKHEPAIPMRNDVKTLEAVKQKQKQLEQENACRKALLAKAVIERKCKTIAEVQKLSEIQNELAHLDLMLNSEVAALRNRIEAASFEFNEAQKRYDKAEKEFVEAKQKLFKKMERKEQLTEYLCTIIEQSEVRKARKLTELMKQLEVDDLLYECEANGMSYILPKLCALSNVTDASAFSE</sequence>
<dbReference type="PANTHER" id="PTHR21470">
    <property type="entry name" value="RAB6-INTERACTING PROTEIN GORAB"/>
    <property type="match status" value="1"/>
</dbReference>
<accession>A0ABM1B1D4</accession>